<reference evidence="6 7" key="1">
    <citation type="journal article" date="2018" name="Evol. Lett.">
        <title>Horizontal gene cluster transfer increased hallucinogenic mushroom diversity.</title>
        <authorList>
            <person name="Reynolds H.T."/>
            <person name="Vijayakumar V."/>
            <person name="Gluck-Thaler E."/>
            <person name="Korotkin H.B."/>
            <person name="Matheny P.B."/>
            <person name="Slot J.C."/>
        </authorList>
    </citation>
    <scope>NUCLEOTIDE SEQUENCE [LARGE SCALE GENOMIC DNA]</scope>
    <source>
        <strain evidence="6 7">2631</strain>
    </source>
</reference>
<evidence type="ECO:0000256" key="4">
    <source>
        <dbReference type="SAM" id="Coils"/>
    </source>
</evidence>
<evidence type="ECO:0000313" key="6">
    <source>
        <dbReference type="EMBL" id="PPQ83088.1"/>
    </source>
</evidence>
<evidence type="ECO:0000256" key="2">
    <source>
        <dbReference type="ARBA" id="ARBA00022771"/>
    </source>
</evidence>
<evidence type="ECO:0008006" key="8">
    <source>
        <dbReference type="Google" id="ProtNLM"/>
    </source>
</evidence>
<evidence type="ECO:0000256" key="5">
    <source>
        <dbReference type="SAM" id="MobiDB-lite"/>
    </source>
</evidence>
<dbReference type="Gene3D" id="3.30.60.90">
    <property type="match status" value="1"/>
</dbReference>
<sequence>MSTDVRKSGAHDEALANEYKQWQKVHSKMKECPPSDGRDYLKHANNLLVLLEGVSELHPIAKAVVLSFKTAVMFEQDRRENDARVTAVFLAQTDMMRILLDVDDLATRRQNRWPDAENLRSTAKLGLILSDMEKEIKSCGNSMDTYYKEARFVKFWKAQDWKKRMLGHIAEFNDQRVRLQQTLQVQVAVGVEDLVLKMDVVLSHFFTPKSDWEKNLDKKTRNLGPPSAWINDPAVLQSLISETKDPAFSFAHAAGKSTADKIKDTDKPVESEKDKAKIAFATDAQLTKVKKELELSLDILCERNRDMFEVKLSFHTKQLEQSIANSAQLVIKSLQGPYDRLVHEDLRHLWKEMNWIFCVEGKFFVSAVFEFYLDRFSGKKHVDKAEPGAEEEHGVDSNLDGQTVSNSGSAPRFSFLSRLGAVNHPDSWTLEYIALYGDNITQAIDNDNSGFIRISEANAFSQAIPKGWNLPQWCAYCAAGWAYEARIYRTRISKMLTTLTEMQAKVLGTNRGFLVEFSTFNFDTICHAFSREPTGQRTPNATQELRDLVRQKVIEQDNLYRGYLQSLKWTLEDEATIHLLYGGKAPEKYMLQFCTLVLEQTLALARKCSTVTVDIREWIRLSSAFQLMRKITVNRVAELKVRFDDSKFSGEGIDTYYGGMWTYFDVYVPCSFEELVDALSEQSIYDDFPVTQITAASAYLQYPSWEAHVKTLKRSDIPRLIPKAWDPVYETLYENMPDRTFYSQFPDEWYCDRCGKAPTGEKNYRCLSPSCRYPAFDFCESCHNLPPAQHSVKNHTHRHPALLVALRYSTVQDEKFALEAEIVFEQLAQELSAQDRYDYATSAEHLKDGATLNEAYDEDDLLDNAANEFAGGYNENDDGDDADSDGALERRKYTTPARTVLKCGSCDEAIQVESEFFKCIGHSCISLYFCKHCAMHYPRKEAPEGIHEWWHSLLCLRKDLILGHWDNTPITQGGESDETRAIQSPDDIIHARIGKLEDKLDTIYASNASLEERVKGLEAKIDIVVTGLQKLLGGQLAPAPAPPGVPAARQLQGAPSGQSHEVSSREIHGPTSRQVQAPTSRAIPNYTHAQDVTPSEGPGLLQQVRDHSYHARGQEQQHQEQQTYQEQRGYEPEGQEDPEQNQGHDYHARGQERGMYYEQRGYEPEEPAQPEYEPEEPEEPEYEPEEPEEPEWLGNAADEFAQDAEEPEDDYY</sequence>
<feature type="coiled-coil region" evidence="4">
    <location>
        <begin position="993"/>
        <end position="1020"/>
    </location>
</feature>
<dbReference type="STRING" id="93625.A0A409WX48"/>
<dbReference type="OrthoDB" id="3222020at2759"/>
<evidence type="ECO:0000256" key="1">
    <source>
        <dbReference type="ARBA" id="ARBA00022723"/>
    </source>
</evidence>
<feature type="compositionally biased region" description="Basic and acidic residues" evidence="5">
    <location>
        <begin position="1108"/>
        <end position="1118"/>
    </location>
</feature>
<dbReference type="InParanoid" id="A0A409WX48"/>
<organism evidence="6 7">
    <name type="scientific">Psilocybe cyanescens</name>
    <dbReference type="NCBI Taxonomy" id="93625"/>
    <lineage>
        <taxon>Eukaryota</taxon>
        <taxon>Fungi</taxon>
        <taxon>Dikarya</taxon>
        <taxon>Basidiomycota</taxon>
        <taxon>Agaricomycotina</taxon>
        <taxon>Agaricomycetes</taxon>
        <taxon>Agaricomycetidae</taxon>
        <taxon>Agaricales</taxon>
        <taxon>Agaricineae</taxon>
        <taxon>Strophariaceae</taxon>
        <taxon>Psilocybe</taxon>
    </lineage>
</organism>
<comment type="caution">
    <text evidence="6">The sequence shown here is derived from an EMBL/GenBank/DDBJ whole genome shotgun (WGS) entry which is preliminary data.</text>
</comment>
<feature type="compositionally biased region" description="Basic and acidic residues" evidence="5">
    <location>
        <begin position="1142"/>
        <end position="1152"/>
    </location>
</feature>
<gene>
    <name evidence="6" type="ORF">CVT25_003792</name>
</gene>
<keyword evidence="4" id="KW-0175">Coiled coil</keyword>
<dbReference type="EMBL" id="NHYD01003050">
    <property type="protein sequence ID" value="PPQ83088.1"/>
    <property type="molecule type" value="Genomic_DNA"/>
</dbReference>
<keyword evidence="3" id="KW-0862">Zinc</keyword>
<evidence type="ECO:0000256" key="3">
    <source>
        <dbReference type="ARBA" id="ARBA00022833"/>
    </source>
</evidence>
<accession>A0A409WX48</accession>
<protein>
    <recommendedName>
        <fullName evidence="8">ZZ-type domain-containing protein</fullName>
    </recommendedName>
</protein>
<dbReference type="SUPFAM" id="SSF57850">
    <property type="entry name" value="RING/U-box"/>
    <property type="match status" value="1"/>
</dbReference>
<feature type="region of interest" description="Disordered" evidence="5">
    <location>
        <begin position="1108"/>
        <end position="1212"/>
    </location>
</feature>
<dbReference type="AlphaFoldDB" id="A0A409WX48"/>
<feature type="compositionally biased region" description="Acidic residues" evidence="5">
    <location>
        <begin position="1200"/>
        <end position="1212"/>
    </location>
</feature>
<feature type="compositionally biased region" description="Acidic residues" evidence="5">
    <location>
        <begin position="1164"/>
        <end position="1191"/>
    </location>
</feature>
<dbReference type="Proteomes" id="UP000283269">
    <property type="component" value="Unassembled WGS sequence"/>
</dbReference>
<feature type="region of interest" description="Disordered" evidence="5">
    <location>
        <begin position="1035"/>
        <end position="1080"/>
    </location>
</feature>
<dbReference type="GO" id="GO:0008270">
    <property type="term" value="F:zinc ion binding"/>
    <property type="evidence" value="ECO:0007669"/>
    <property type="project" value="UniProtKB-KW"/>
</dbReference>
<dbReference type="InterPro" id="IPR043145">
    <property type="entry name" value="Znf_ZZ_sf"/>
</dbReference>
<keyword evidence="7" id="KW-1185">Reference proteome</keyword>
<keyword evidence="1" id="KW-0479">Metal-binding</keyword>
<proteinExistence type="predicted"/>
<evidence type="ECO:0000313" key="7">
    <source>
        <dbReference type="Proteomes" id="UP000283269"/>
    </source>
</evidence>
<keyword evidence="2" id="KW-0863">Zinc-finger</keyword>
<name>A0A409WX48_PSICY</name>